<feature type="domain" description="Nucleoside phosphorylase" evidence="2">
    <location>
        <begin position="55"/>
        <end position="266"/>
    </location>
</feature>
<dbReference type="GO" id="GO:0008782">
    <property type="term" value="F:adenosylhomocysteine nucleosidase activity"/>
    <property type="evidence" value="ECO:0007669"/>
    <property type="project" value="TreeGrafter"/>
</dbReference>
<protein>
    <recommendedName>
        <fullName evidence="2">Nucleoside phosphorylase domain-containing protein</fullName>
    </recommendedName>
</protein>
<dbReference type="Gene3D" id="3.40.50.1580">
    <property type="entry name" value="Nucleoside phosphorylase domain"/>
    <property type="match status" value="1"/>
</dbReference>
<comment type="caution">
    <text evidence="3">The sequence shown here is derived from an EMBL/GenBank/DDBJ whole genome shotgun (WGS) entry which is preliminary data.</text>
</comment>
<dbReference type="EMBL" id="SSMQ01000076">
    <property type="protein sequence ID" value="TKC98018.1"/>
    <property type="molecule type" value="Genomic_DNA"/>
</dbReference>
<evidence type="ECO:0000313" key="3">
    <source>
        <dbReference type="EMBL" id="TKC98018.1"/>
    </source>
</evidence>
<gene>
    <name evidence="3" type="ORF">E8A74_42905</name>
</gene>
<evidence type="ECO:0000256" key="1">
    <source>
        <dbReference type="SAM" id="MobiDB-lite"/>
    </source>
</evidence>
<dbReference type="Proteomes" id="UP000309215">
    <property type="component" value="Unassembled WGS sequence"/>
</dbReference>
<accession>A0A4U1IUC4</accession>
<dbReference type="InterPro" id="IPR000845">
    <property type="entry name" value="Nucleoside_phosphorylase_d"/>
</dbReference>
<dbReference type="GO" id="GO:0005829">
    <property type="term" value="C:cytosol"/>
    <property type="evidence" value="ECO:0007669"/>
    <property type="project" value="TreeGrafter"/>
</dbReference>
<reference evidence="3 4" key="1">
    <citation type="submission" date="2019-04" db="EMBL/GenBank/DDBJ databases">
        <authorList>
            <person name="Li Y."/>
            <person name="Wang J."/>
        </authorList>
    </citation>
    <scope>NUCLEOTIDE SEQUENCE [LARGE SCALE GENOMIC DNA]</scope>
    <source>
        <strain evidence="3 4">DSM 14668</strain>
    </source>
</reference>
<feature type="region of interest" description="Disordered" evidence="1">
    <location>
        <begin position="929"/>
        <end position="959"/>
    </location>
</feature>
<dbReference type="Pfam" id="PF01048">
    <property type="entry name" value="PNP_UDP_1"/>
    <property type="match status" value="1"/>
</dbReference>
<dbReference type="AlphaFoldDB" id="A0A4U1IUC4"/>
<dbReference type="CDD" id="cd09008">
    <property type="entry name" value="MTAN"/>
    <property type="match status" value="1"/>
</dbReference>
<dbReference type="InterPro" id="IPR027417">
    <property type="entry name" value="P-loop_NTPase"/>
</dbReference>
<feature type="non-terminal residue" evidence="3">
    <location>
        <position position="959"/>
    </location>
</feature>
<organism evidence="3 4">
    <name type="scientific">Polyangium fumosum</name>
    <dbReference type="NCBI Taxonomy" id="889272"/>
    <lineage>
        <taxon>Bacteria</taxon>
        <taxon>Pseudomonadati</taxon>
        <taxon>Myxococcota</taxon>
        <taxon>Polyangia</taxon>
        <taxon>Polyangiales</taxon>
        <taxon>Polyangiaceae</taxon>
        <taxon>Polyangium</taxon>
    </lineage>
</organism>
<dbReference type="SUPFAM" id="SSF52540">
    <property type="entry name" value="P-loop containing nucleoside triphosphate hydrolases"/>
    <property type="match status" value="1"/>
</dbReference>
<proteinExistence type="predicted"/>
<dbReference type="PANTHER" id="PTHR46832">
    <property type="entry name" value="5'-METHYLTHIOADENOSINE/S-ADENOSYLHOMOCYSTEINE NUCLEOSIDASE"/>
    <property type="match status" value="1"/>
</dbReference>
<evidence type="ECO:0000313" key="4">
    <source>
        <dbReference type="Proteomes" id="UP000309215"/>
    </source>
</evidence>
<keyword evidence="4" id="KW-1185">Reference proteome</keyword>
<dbReference type="InterPro" id="IPR035994">
    <property type="entry name" value="Nucleoside_phosphorylase_sf"/>
</dbReference>
<dbReference type="GO" id="GO:0019284">
    <property type="term" value="P:L-methionine salvage from S-adenosylmethionine"/>
    <property type="evidence" value="ECO:0007669"/>
    <property type="project" value="TreeGrafter"/>
</dbReference>
<dbReference type="GO" id="GO:0009116">
    <property type="term" value="P:nucleoside metabolic process"/>
    <property type="evidence" value="ECO:0007669"/>
    <property type="project" value="InterPro"/>
</dbReference>
<evidence type="ECO:0000259" key="2">
    <source>
        <dbReference type="Pfam" id="PF01048"/>
    </source>
</evidence>
<dbReference type="GO" id="GO:0008930">
    <property type="term" value="F:methylthioadenosine nucleosidase activity"/>
    <property type="evidence" value="ECO:0007669"/>
    <property type="project" value="TreeGrafter"/>
</dbReference>
<name>A0A4U1IUC4_9BACT</name>
<dbReference type="SUPFAM" id="SSF53167">
    <property type="entry name" value="Purine and uridine phosphorylases"/>
    <property type="match status" value="1"/>
</dbReference>
<sequence length="959" mass="107258">MVLHQTDVAIITVIEPEYHAMLAHVEDIERVPGTQEAPNQYAWQAGWISQANGKGRYRVVVALLAQPLGTTGAIALGPTVDRFMPRYVLLVGIAGGLARGNVRKGDVVVSRVIQYYEYGKQGVKFTPRPDFTFRMTGSLIRGAESIVEDDWGRQMRREPPADAGKPQVHFGLVASGDKVVDHVENDLLKEVLEKIPSALAIEMEGAGVAQAAEELRERQTLGFLMIRGISDLPTSQSNAETAIIQSHERDTWKPYAAATAAAFAAHLIRTAWPMLPRGSERKHLSTWTRRWRHQISDVIGQGVHLPREALLRRLADAVMQHRVVVVTGDSGVGKSALVKMLVENAHLPGPIFCADAGDVASILTSGDIHSAQALEEEFRDPSENWLLLVLDSAERLVSESNLKSISHALRAMGLKEADSPWRLVITCQTTTWDRVRRELNAYGAQLPKELLTPVDALAQPELDSLARDCAFLSPLLLRRDLVPIVSKIKILDVVARVAMEIGPPDVAGWVGESDLVTWFWEQYVCALGRDERHGHLLKWIAAKMGDDWLFAVPTSDLDPVQLEAVESLLKIGLVLKADEVVRFSHDIYAEYARQRYLLGEVRARRLDALRDRATNPIWHRAIRLLGQHLLEARREGDDCLREWRRLLKSMYVAGQEVDSSNAVRVAPPSAEPGTGVDLFLEAVVYAAKPVDLLERIRADLNADGGVLLRRFLCRFAETPKRSFKEILPDFDWPIPDYLLWTDTVGWLIKRQDDILKLAPNEFLQVAYVWLSADYIFRKLPGFATLEIQHARETAEMVTTLAEQSRRVGDKQKLYIILLQCVPVIHKRIVPLLLELSGRTPKRHQERRVEPHPVDVPQNLRYLLEPISVLPESRSPVPDAWPHGPRAPVDDQFRQIALSEAGALLLVEFEPELASEIFCITSPTPVLTPRVPRAQAPRRKEPQHVYGTTSGSHSCGGLAY</sequence>
<dbReference type="PANTHER" id="PTHR46832:SF1">
    <property type="entry name" value="5'-METHYLTHIOADENOSINE_S-ADENOSYLHOMOCYSTEINE NUCLEOSIDASE"/>
    <property type="match status" value="1"/>
</dbReference>